<dbReference type="InterPro" id="IPR001611">
    <property type="entry name" value="Leu-rich_rpt"/>
</dbReference>
<dbReference type="PANTHER" id="PTHR48010">
    <property type="entry name" value="OS05G0588300 PROTEIN"/>
    <property type="match status" value="1"/>
</dbReference>
<evidence type="ECO:0008006" key="5">
    <source>
        <dbReference type="Google" id="ProtNLM"/>
    </source>
</evidence>
<dbReference type="KEGG" id="xbc:ELE36_14395"/>
<keyword evidence="1" id="KW-0472">Membrane</keyword>
<proteinExistence type="predicted"/>
<gene>
    <name evidence="3" type="ORF">ELE36_14395</name>
</gene>
<sequence length="284" mass="29645">MATPNKHINTAKSPTRLVLTTLYAAFAIGTVQAAIPTTERSVLDALYANTGGSSWSINTGWETNANECTWYGIECDVAGDHVTEISVAGNNLSGILPDISALTALVNFDVGENHLHGSIPALTALVNLQFIEAEDNQLSGPIPSLSGLTALQSLDIQNNTLSGNAPDLSSLNSLIGFVIGGNRLTGPVPAPPPVPVNKLSAVLCANFFDPPSNPESATDQYWDGASVSDSWYDGCTRAPVVDATPVLVPLFAPLSTLLLISLLGVAGGLAVRYRTVGFNSSDTR</sequence>
<dbReference type="Proteomes" id="UP000291562">
    <property type="component" value="Chromosome"/>
</dbReference>
<dbReference type="EMBL" id="CP035704">
    <property type="protein sequence ID" value="QBB71451.1"/>
    <property type="molecule type" value="Genomic_DNA"/>
</dbReference>
<keyword evidence="1" id="KW-0812">Transmembrane</keyword>
<evidence type="ECO:0000256" key="2">
    <source>
        <dbReference type="SAM" id="SignalP"/>
    </source>
</evidence>
<dbReference type="RefSeq" id="WP_129834465.1">
    <property type="nucleotide sequence ID" value="NZ_CP035704.1"/>
</dbReference>
<evidence type="ECO:0000256" key="1">
    <source>
        <dbReference type="SAM" id="Phobius"/>
    </source>
</evidence>
<accession>A0A411HLR9</accession>
<protein>
    <recommendedName>
        <fullName evidence="5">Leucine-rich repeat-containing N-terminal plant-type domain-containing protein</fullName>
    </recommendedName>
</protein>
<evidence type="ECO:0000313" key="3">
    <source>
        <dbReference type="EMBL" id="QBB71451.1"/>
    </source>
</evidence>
<feature type="chain" id="PRO_5019503711" description="Leucine-rich repeat-containing N-terminal plant-type domain-containing protein" evidence="2">
    <location>
        <begin position="34"/>
        <end position="284"/>
    </location>
</feature>
<feature type="signal peptide" evidence="2">
    <location>
        <begin position="1"/>
        <end position="33"/>
    </location>
</feature>
<feature type="transmembrane region" description="Helical" evidence="1">
    <location>
        <begin position="246"/>
        <end position="271"/>
    </location>
</feature>
<dbReference type="InterPro" id="IPR050994">
    <property type="entry name" value="At_inactive_RLKs"/>
</dbReference>
<dbReference type="SUPFAM" id="SSF52058">
    <property type="entry name" value="L domain-like"/>
    <property type="match status" value="1"/>
</dbReference>
<dbReference type="InterPro" id="IPR032675">
    <property type="entry name" value="LRR_dom_sf"/>
</dbReference>
<reference evidence="3 4" key="1">
    <citation type="submission" date="2019-01" db="EMBL/GenBank/DDBJ databases">
        <title>Pseudolysobacter antarctica gen. nov., sp. nov., isolated from Fildes Peninsula, Antarctica.</title>
        <authorList>
            <person name="Wei Z."/>
            <person name="Peng F."/>
        </authorList>
    </citation>
    <scope>NUCLEOTIDE SEQUENCE [LARGE SCALE GENOMIC DNA]</scope>
    <source>
        <strain evidence="3 4">AQ6-296</strain>
    </source>
</reference>
<keyword evidence="1" id="KW-1133">Transmembrane helix</keyword>
<evidence type="ECO:0000313" key="4">
    <source>
        <dbReference type="Proteomes" id="UP000291562"/>
    </source>
</evidence>
<dbReference type="PANTHER" id="PTHR48010:SF58">
    <property type="entry name" value="RECEPTOR PROTEIN KINASE-LIKE PROTEIN ZAR1"/>
    <property type="match status" value="1"/>
</dbReference>
<keyword evidence="4" id="KW-1185">Reference proteome</keyword>
<dbReference type="AlphaFoldDB" id="A0A411HLR9"/>
<dbReference type="Pfam" id="PF00560">
    <property type="entry name" value="LRR_1"/>
    <property type="match status" value="1"/>
</dbReference>
<name>A0A411HLR9_9GAMM</name>
<organism evidence="3 4">
    <name type="scientific">Pseudolysobacter antarcticus</name>
    <dbReference type="NCBI Taxonomy" id="2511995"/>
    <lineage>
        <taxon>Bacteria</taxon>
        <taxon>Pseudomonadati</taxon>
        <taxon>Pseudomonadota</taxon>
        <taxon>Gammaproteobacteria</taxon>
        <taxon>Lysobacterales</taxon>
        <taxon>Rhodanobacteraceae</taxon>
        <taxon>Pseudolysobacter</taxon>
    </lineage>
</organism>
<keyword evidence="2" id="KW-0732">Signal</keyword>
<dbReference type="OrthoDB" id="5957825at2"/>
<dbReference type="Gene3D" id="3.80.10.10">
    <property type="entry name" value="Ribonuclease Inhibitor"/>
    <property type="match status" value="1"/>
</dbReference>